<feature type="region of interest" description="Disordered" evidence="5">
    <location>
        <begin position="391"/>
        <end position="412"/>
    </location>
</feature>
<dbReference type="PANTHER" id="PTHR43683:SF1">
    <property type="entry name" value="MULTIDRUG EFFLUX PROTEIN YFMO"/>
    <property type="match status" value="1"/>
</dbReference>
<dbReference type="CDD" id="cd17474">
    <property type="entry name" value="MFS_YfmO_like"/>
    <property type="match status" value="1"/>
</dbReference>
<feature type="transmembrane region" description="Helical" evidence="6">
    <location>
        <begin position="292"/>
        <end position="312"/>
    </location>
</feature>
<evidence type="ECO:0000256" key="3">
    <source>
        <dbReference type="ARBA" id="ARBA00022989"/>
    </source>
</evidence>
<feature type="transmembrane region" description="Helical" evidence="6">
    <location>
        <begin position="163"/>
        <end position="184"/>
    </location>
</feature>
<dbReference type="Proteomes" id="UP000541136">
    <property type="component" value="Unassembled WGS sequence"/>
</dbReference>
<dbReference type="GO" id="GO:0016020">
    <property type="term" value="C:membrane"/>
    <property type="evidence" value="ECO:0007669"/>
    <property type="project" value="UniProtKB-SubCell"/>
</dbReference>
<feature type="compositionally biased region" description="Basic and acidic residues" evidence="5">
    <location>
        <begin position="401"/>
        <end position="412"/>
    </location>
</feature>
<protein>
    <submittedName>
        <fullName evidence="8">Putative MFS family arabinose efflux permease</fullName>
    </submittedName>
</protein>
<feature type="transmembrane region" description="Helical" evidence="6">
    <location>
        <begin position="205"/>
        <end position="225"/>
    </location>
</feature>
<organism evidence="8 9">
    <name type="scientific">Castellaniella defragrans</name>
    <name type="common">Alcaligenes defragrans</name>
    <dbReference type="NCBI Taxonomy" id="75697"/>
    <lineage>
        <taxon>Bacteria</taxon>
        <taxon>Pseudomonadati</taxon>
        <taxon>Pseudomonadota</taxon>
        <taxon>Betaproteobacteria</taxon>
        <taxon>Burkholderiales</taxon>
        <taxon>Alcaligenaceae</taxon>
        <taxon>Castellaniella</taxon>
    </lineage>
</organism>
<dbReference type="PROSITE" id="PS50850">
    <property type="entry name" value="MFS"/>
    <property type="match status" value="1"/>
</dbReference>
<sequence length="412" mass="42572">MNLLRQPKAVLAVAFACVIAFMGIGLVDPILKPIADSLGATPSQTSLLFTSYMAVMGLAMLITSAVSSRLGVKPTLLLGLAVIIAGAGLAGLSDSIRAIVGYRALWGLGNALFVATALAAIVSASSGSVRDAIIFYEAALGVGIAAGPLIGGVLGSISWRGPFFGVSVLMALAFLVTLLLLPNAAARPRPSSLRDPFRALRHPGLLGVALTALFYNFGFFTLLAYTPFPLDMSAQQVGLVFFGWGAMLAFASVFLAPRLQGGFGTIRSILIALTGFALVLAMMAIWTDHKPVLVAGVVVAGLFLGINNTLVTETVMKAAPVERGVASAAYSFVRFSGGAVAPWLAGYLGETFGDHVPYWVGTAAVMLGVLVLAASRRHLSHIDESHTIPAASAAPAQDGAAETRDTSMARAA</sequence>
<proteinExistence type="predicted"/>
<feature type="transmembrane region" description="Helical" evidence="6">
    <location>
        <begin position="104"/>
        <end position="122"/>
    </location>
</feature>
<dbReference type="Gene3D" id="1.20.1250.20">
    <property type="entry name" value="MFS general substrate transporter like domains"/>
    <property type="match status" value="1"/>
</dbReference>
<evidence type="ECO:0000256" key="2">
    <source>
        <dbReference type="ARBA" id="ARBA00022692"/>
    </source>
</evidence>
<evidence type="ECO:0000259" key="7">
    <source>
        <dbReference type="PROSITE" id="PS50850"/>
    </source>
</evidence>
<dbReference type="InterPro" id="IPR011701">
    <property type="entry name" value="MFS"/>
</dbReference>
<dbReference type="Pfam" id="PF07690">
    <property type="entry name" value="MFS_1"/>
    <property type="match status" value="1"/>
</dbReference>
<evidence type="ECO:0000256" key="5">
    <source>
        <dbReference type="SAM" id="MobiDB-lite"/>
    </source>
</evidence>
<dbReference type="GO" id="GO:0022857">
    <property type="term" value="F:transmembrane transporter activity"/>
    <property type="evidence" value="ECO:0007669"/>
    <property type="project" value="InterPro"/>
</dbReference>
<keyword evidence="4 6" id="KW-0472">Membrane</keyword>
<dbReference type="EMBL" id="JACHIB010000002">
    <property type="protein sequence ID" value="MBB6082361.1"/>
    <property type="molecule type" value="Genomic_DNA"/>
</dbReference>
<evidence type="ECO:0000313" key="8">
    <source>
        <dbReference type="EMBL" id="MBB6082361.1"/>
    </source>
</evidence>
<feature type="domain" description="Major facilitator superfamily (MFS) profile" evidence="7">
    <location>
        <begin position="9"/>
        <end position="380"/>
    </location>
</feature>
<feature type="transmembrane region" description="Helical" evidence="6">
    <location>
        <begin position="356"/>
        <end position="374"/>
    </location>
</feature>
<gene>
    <name evidence="8" type="ORF">HNR28_000381</name>
</gene>
<dbReference type="InterPro" id="IPR001958">
    <property type="entry name" value="Tet-R_TetA/multi-R_MdtG-like"/>
</dbReference>
<evidence type="ECO:0000256" key="4">
    <source>
        <dbReference type="ARBA" id="ARBA00023136"/>
    </source>
</evidence>
<comment type="caution">
    <text evidence="8">The sequence shown here is derived from an EMBL/GenBank/DDBJ whole genome shotgun (WGS) entry which is preliminary data.</text>
</comment>
<dbReference type="AlphaFoldDB" id="A0A7W9TL08"/>
<keyword evidence="2 6" id="KW-0812">Transmembrane</keyword>
<dbReference type="PRINTS" id="PR01035">
    <property type="entry name" value="TCRTETA"/>
</dbReference>
<feature type="transmembrane region" description="Helical" evidence="6">
    <location>
        <begin position="237"/>
        <end position="256"/>
    </location>
</feature>
<dbReference type="SUPFAM" id="SSF103473">
    <property type="entry name" value="MFS general substrate transporter"/>
    <property type="match status" value="1"/>
</dbReference>
<reference evidence="8 9" key="1">
    <citation type="submission" date="2020-08" db="EMBL/GenBank/DDBJ databases">
        <title>Genomic Encyclopedia of Type Strains, Phase IV (KMG-IV): sequencing the most valuable type-strain genomes for metagenomic binning, comparative biology and taxonomic classification.</title>
        <authorList>
            <person name="Goeker M."/>
        </authorList>
    </citation>
    <scope>NUCLEOTIDE SEQUENCE [LARGE SCALE GENOMIC DNA]</scope>
    <source>
        <strain evidence="8 9">DSM 12141</strain>
    </source>
</reference>
<feature type="transmembrane region" description="Helical" evidence="6">
    <location>
        <begin position="9"/>
        <end position="27"/>
    </location>
</feature>
<evidence type="ECO:0000256" key="1">
    <source>
        <dbReference type="ARBA" id="ARBA00004141"/>
    </source>
</evidence>
<dbReference type="InterPro" id="IPR020846">
    <property type="entry name" value="MFS_dom"/>
</dbReference>
<feature type="transmembrane region" description="Helical" evidence="6">
    <location>
        <begin position="74"/>
        <end position="92"/>
    </location>
</feature>
<feature type="transmembrane region" description="Helical" evidence="6">
    <location>
        <begin position="268"/>
        <end position="286"/>
    </location>
</feature>
<keyword evidence="3 6" id="KW-1133">Transmembrane helix</keyword>
<dbReference type="InterPro" id="IPR053200">
    <property type="entry name" value="YfmO-like"/>
</dbReference>
<evidence type="ECO:0000256" key="6">
    <source>
        <dbReference type="SAM" id="Phobius"/>
    </source>
</evidence>
<evidence type="ECO:0000313" key="9">
    <source>
        <dbReference type="Proteomes" id="UP000541136"/>
    </source>
</evidence>
<feature type="transmembrane region" description="Helical" evidence="6">
    <location>
        <begin position="324"/>
        <end position="344"/>
    </location>
</feature>
<feature type="transmembrane region" description="Helical" evidence="6">
    <location>
        <begin position="134"/>
        <end position="157"/>
    </location>
</feature>
<dbReference type="InterPro" id="IPR036259">
    <property type="entry name" value="MFS_trans_sf"/>
</dbReference>
<dbReference type="RefSeq" id="WP_211369322.1">
    <property type="nucleotide sequence ID" value="NZ_JACHIB010000002.1"/>
</dbReference>
<feature type="compositionally biased region" description="Low complexity" evidence="5">
    <location>
        <begin position="391"/>
        <end position="400"/>
    </location>
</feature>
<comment type="subcellular location">
    <subcellularLocation>
        <location evidence="1">Membrane</location>
        <topology evidence="1">Multi-pass membrane protein</topology>
    </subcellularLocation>
</comment>
<accession>A0A7W9TL08</accession>
<name>A0A7W9TL08_CASDE</name>
<dbReference type="PANTHER" id="PTHR43683">
    <property type="entry name" value="MULTIDRUG EFFLUX PROTEIN YFMO"/>
    <property type="match status" value="1"/>
</dbReference>
<feature type="transmembrane region" description="Helical" evidence="6">
    <location>
        <begin position="47"/>
        <end position="67"/>
    </location>
</feature>